<dbReference type="InterPro" id="IPR004331">
    <property type="entry name" value="SPX_dom"/>
</dbReference>
<dbReference type="PROSITE" id="PS51382">
    <property type="entry name" value="SPX"/>
    <property type="match status" value="1"/>
</dbReference>
<name>A0A3N4IDK3_ASCIM</name>
<keyword evidence="10" id="KW-1185">Reference proteome</keyword>
<evidence type="ECO:0000313" key="9">
    <source>
        <dbReference type="EMBL" id="RPA82788.1"/>
    </source>
</evidence>
<comment type="subcellular location">
    <subcellularLocation>
        <location evidence="1">Vacuole membrane</location>
        <topology evidence="1">Multi-pass membrane protein</topology>
    </subcellularLocation>
</comment>
<keyword evidence="2" id="KW-0926">Vacuole</keyword>
<feature type="compositionally biased region" description="Polar residues" evidence="6">
    <location>
        <begin position="609"/>
        <end position="622"/>
    </location>
</feature>
<evidence type="ECO:0000256" key="3">
    <source>
        <dbReference type="ARBA" id="ARBA00022692"/>
    </source>
</evidence>
<evidence type="ECO:0000256" key="5">
    <source>
        <dbReference type="ARBA" id="ARBA00023136"/>
    </source>
</evidence>
<accession>A0A3N4IDK3</accession>
<dbReference type="PANTHER" id="PTHR46140:SF2">
    <property type="entry name" value="VACUOLAR TRANSPORTER CHAPERONE 3 COMPLEX SUBUNIT 3-RELATED"/>
    <property type="match status" value="1"/>
</dbReference>
<dbReference type="Gene3D" id="3.20.100.30">
    <property type="entry name" value="VTC, catalytic tunnel domain"/>
    <property type="match status" value="1"/>
</dbReference>
<evidence type="ECO:0000256" key="2">
    <source>
        <dbReference type="ARBA" id="ARBA00022554"/>
    </source>
</evidence>
<dbReference type="InterPro" id="IPR051572">
    <property type="entry name" value="VTC_Complex_Subunit"/>
</dbReference>
<evidence type="ECO:0000256" key="7">
    <source>
        <dbReference type="SAM" id="Phobius"/>
    </source>
</evidence>
<feature type="compositionally biased region" description="Polar residues" evidence="6">
    <location>
        <begin position="576"/>
        <end position="593"/>
    </location>
</feature>
<dbReference type="AlphaFoldDB" id="A0A3N4IDK3"/>
<feature type="domain" description="SPX" evidence="8">
    <location>
        <begin position="1"/>
        <end position="170"/>
    </location>
</feature>
<dbReference type="PANTHER" id="PTHR46140">
    <property type="entry name" value="VACUOLAR TRANSPORTER CHAPERONE 1-RELATED"/>
    <property type="match status" value="1"/>
</dbReference>
<evidence type="ECO:0000259" key="8">
    <source>
        <dbReference type="PROSITE" id="PS51382"/>
    </source>
</evidence>
<dbReference type="GO" id="GO:0033254">
    <property type="term" value="C:vacuolar transporter chaperone complex"/>
    <property type="evidence" value="ECO:0007669"/>
    <property type="project" value="TreeGrafter"/>
</dbReference>
<feature type="transmembrane region" description="Helical" evidence="7">
    <location>
        <begin position="717"/>
        <end position="734"/>
    </location>
</feature>
<feature type="compositionally biased region" description="Basic and acidic residues" evidence="6">
    <location>
        <begin position="160"/>
        <end position="176"/>
    </location>
</feature>
<dbReference type="STRING" id="1160509.A0A3N4IDK3"/>
<keyword evidence="4 7" id="KW-1133">Transmembrane helix</keyword>
<feature type="region of interest" description="Disordered" evidence="6">
    <location>
        <begin position="556"/>
        <end position="655"/>
    </location>
</feature>
<feature type="compositionally biased region" description="Acidic residues" evidence="6">
    <location>
        <begin position="629"/>
        <end position="648"/>
    </location>
</feature>
<evidence type="ECO:0000256" key="6">
    <source>
        <dbReference type="SAM" id="MobiDB-lite"/>
    </source>
</evidence>
<dbReference type="InterPro" id="IPR003807">
    <property type="entry name" value="DUF202"/>
</dbReference>
<dbReference type="CDD" id="cd14480">
    <property type="entry name" value="SPX_VTC2_like"/>
    <property type="match status" value="1"/>
</dbReference>
<dbReference type="InterPro" id="IPR018966">
    <property type="entry name" value="VTC_domain"/>
</dbReference>
<keyword evidence="3 7" id="KW-0812">Transmembrane</keyword>
<dbReference type="EMBL" id="ML119669">
    <property type="protein sequence ID" value="RPA82788.1"/>
    <property type="molecule type" value="Genomic_DNA"/>
</dbReference>
<dbReference type="InterPro" id="IPR042267">
    <property type="entry name" value="VTC_sf"/>
</dbReference>
<dbReference type="Pfam" id="PF02656">
    <property type="entry name" value="DUF202"/>
    <property type="match status" value="1"/>
</dbReference>
<protein>
    <submittedName>
        <fullName evidence="9">SPX-domain-containing protein</fullName>
    </submittedName>
</protein>
<organism evidence="9 10">
    <name type="scientific">Ascobolus immersus RN42</name>
    <dbReference type="NCBI Taxonomy" id="1160509"/>
    <lineage>
        <taxon>Eukaryota</taxon>
        <taxon>Fungi</taxon>
        <taxon>Dikarya</taxon>
        <taxon>Ascomycota</taxon>
        <taxon>Pezizomycotina</taxon>
        <taxon>Pezizomycetes</taxon>
        <taxon>Pezizales</taxon>
        <taxon>Ascobolaceae</taxon>
        <taxon>Ascobolus</taxon>
    </lineage>
</organism>
<evidence type="ECO:0000256" key="1">
    <source>
        <dbReference type="ARBA" id="ARBA00004128"/>
    </source>
</evidence>
<proteinExistence type="predicted"/>
<feature type="region of interest" description="Disordered" evidence="6">
    <location>
        <begin position="160"/>
        <end position="180"/>
    </location>
</feature>
<feature type="transmembrane region" description="Helical" evidence="7">
    <location>
        <begin position="782"/>
        <end position="802"/>
    </location>
</feature>
<sequence>MHFGQTLKAAVYPPYAPHYIDYYRLKVLLNENDDDSDAEDARTRPRLRRAKTEAWTDADESRFVEELINVQLEKVNNFQKAKIQELRERTGTCEKRLETIAEGLSQNKEGTEWEEEKGTVLGEVKDELEHILVEVRELGKFNRINYTGFLKAAKKHDRKMRALRDGEGKGKGKSKESGGASVRPLLDVRLAALEFNKDDPNPLLYRISVMFDFIRKNTKSEQELRAGETSTPQPRTKKYTSYKFWVHPDNVLEVKTNILRRLPVLIFNPERFEQISKRPHNPSINSIYFDNSKFDLYNAKMAKKETSSSLRLRWYGKLRDANEIIVERKTMEREQYEDGTVKELDDHESALIDTISIKKKYVLDFIHGQYSPDKEVAKIKAREGNEEKAEKFRTLANDLQAFIQNKNLEPMMRAVYTRTAFQIPNDDRFKVTLDTNVAFIREDALDLERPIRDPDDWHRNDLDDQNMEFPFPQLRKAEIMRFPYALLEMKVLDSVHRRREDREWLNEILSSHLVWEVKDFSKFAHGIGAFWLGEVDELPLWLSDLDRDIRKDPKQAWEDQQAKKQKEAEELIGIGSLTTRTPGALTSSRSYQKAPSIPPKALSSEEIPTISSVVAGASTTNPPEAIPEVAEDGDAGESSSSDEDDDESTPLTRRKKKSTLKKVYHFLFPRGQRDQYVIPQSQLPPGVTRPTSLIKDAAPLNIEPKVWLANQRTFLKWQHIALLLGALSIALFNAAGPKNKLAMWIGLAYTFIAIFTGTWGWWVFNRRGKLIRNRDGRDLDFVLGPVIITIGLIVGLVLNFTLRYIQFVEGGRHGHPGKKIKLGKGGIGSSETRMDL</sequence>
<feature type="compositionally biased region" description="Basic and acidic residues" evidence="6">
    <location>
        <begin position="556"/>
        <end position="569"/>
    </location>
</feature>
<feature type="transmembrane region" description="Helical" evidence="7">
    <location>
        <begin position="741"/>
        <end position="762"/>
    </location>
</feature>
<dbReference type="Pfam" id="PF09359">
    <property type="entry name" value="VTC"/>
    <property type="match status" value="1"/>
</dbReference>
<dbReference type="GO" id="GO:0006799">
    <property type="term" value="P:polyphosphate biosynthetic process"/>
    <property type="evidence" value="ECO:0007669"/>
    <property type="project" value="UniProtKB-ARBA"/>
</dbReference>
<dbReference type="GO" id="GO:0000329">
    <property type="term" value="C:fungal-type vacuole membrane"/>
    <property type="evidence" value="ECO:0007669"/>
    <property type="project" value="TreeGrafter"/>
</dbReference>
<evidence type="ECO:0000256" key="4">
    <source>
        <dbReference type="ARBA" id="ARBA00022989"/>
    </source>
</evidence>
<dbReference type="Proteomes" id="UP000275078">
    <property type="component" value="Unassembled WGS sequence"/>
</dbReference>
<reference evidence="9 10" key="1">
    <citation type="journal article" date="2018" name="Nat. Ecol. Evol.">
        <title>Pezizomycetes genomes reveal the molecular basis of ectomycorrhizal truffle lifestyle.</title>
        <authorList>
            <person name="Murat C."/>
            <person name="Payen T."/>
            <person name="Noel B."/>
            <person name="Kuo A."/>
            <person name="Morin E."/>
            <person name="Chen J."/>
            <person name="Kohler A."/>
            <person name="Krizsan K."/>
            <person name="Balestrini R."/>
            <person name="Da Silva C."/>
            <person name="Montanini B."/>
            <person name="Hainaut M."/>
            <person name="Levati E."/>
            <person name="Barry K.W."/>
            <person name="Belfiori B."/>
            <person name="Cichocki N."/>
            <person name="Clum A."/>
            <person name="Dockter R.B."/>
            <person name="Fauchery L."/>
            <person name="Guy J."/>
            <person name="Iotti M."/>
            <person name="Le Tacon F."/>
            <person name="Lindquist E.A."/>
            <person name="Lipzen A."/>
            <person name="Malagnac F."/>
            <person name="Mello A."/>
            <person name="Molinier V."/>
            <person name="Miyauchi S."/>
            <person name="Poulain J."/>
            <person name="Riccioni C."/>
            <person name="Rubini A."/>
            <person name="Sitrit Y."/>
            <person name="Splivallo R."/>
            <person name="Traeger S."/>
            <person name="Wang M."/>
            <person name="Zifcakova L."/>
            <person name="Wipf D."/>
            <person name="Zambonelli A."/>
            <person name="Paolocci F."/>
            <person name="Nowrousian M."/>
            <person name="Ottonello S."/>
            <person name="Baldrian P."/>
            <person name="Spatafora J.W."/>
            <person name="Henrissat B."/>
            <person name="Nagy L.G."/>
            <person name="Aury J.M."/>
            <person name="Wincker P."/>
            <person name="Grigoriev I.V."/>
            <person name="Bonfante P."/>
            <person name="Martin F.M."/>
        </authorList>
    </citation>
    <scope>NUCLEOTIDE SEQUENCE [LARGE SCALE GENOMIC DNA]</scope>
    <source>
        <strain evidence="9 10">RN42</strain>
    </source>
</reference>
<gene>
    <name evidence="9" type="ORF">BJ508DRAFT_224624</name>
</gene>
<evidence type="ECO:0000313" key="10">
    <source>
        <dbReference type="Proteomes" id="UP000275078"/>
    </source>
</evidence>
<dbReference type="OrthoDB" id="6493944at2759"/>
<keyword evidence="5 7" id="KW-0472">Membrane</keyword>